<dbReference type="Proteomes" id="UP000296049">
    <property type="component" value="Unassembled WGS sequence"/>
</dbReference>
<evidence type="ECO:0000313" key="2">
    <source>
        <dbReference type="Proteomes" id="UP000296049"/>
    </source>
</evidence>
<name>R0K2J6_ANAPL</name>
<dbReference type="AlphaFoldDB" id="R0K2J6"/>
<dbReference type="EMBL" id="KB742802">
    <property type="protein sequence ID" value="EOB04256.1"/>
    <property type="molecule type" value="Genomic_DNA"/>
</dbReference>
<evidence type="ECO:0000313" key="1">
    <source>
        <dbReference type="EMBL" id="EOB04256.1"/>
    </source>
</evidence>
<sequence>MSFIRSCLHGPPMLPHAVEQGAVGSCTTVILPAQNTSATAAHYGFLGVLRRRLRSPGTNQGSVIRSSVLQIARKAATGVFKIPTDPAVLSSHWSPKNVLVLLHGD</sequence>
<keyword evidence="2" id="KW-1185">Reference proteome</keyword>
<gene>
    <name evidence="1" type="ORF">Anapl_06262</name>
</gene>
<proteinExistence type="predicted"/>
<accession>R0K2J6</accession>
<reference evidence="2" key="1">
    <citation type="journal article" date="2013" name="Nat. Genet.">
        <title>The duck genome and transcriptome provide insight into an avian influenza virus reservoir species.</title>
        <authorList>
            <person name="Huang Y."/>
            <person name="Li Y."/>
            <person name="Burt D.W."/>
            <person name="Chen H."/>
            <person name="Zhang Y."/>
            <person name="Qian W."/>
            <person name="Kim H."/>
            <person name="Gan S."/>
            <person name="Zhao Y."/>
            <person name="Li J."/>
            <person name="Yi K."/>
            <person name="Feng H."/>
            <person name="Zhu P."/>
            <person name="Li B."/>
            <person name="Liu Q."/>
            <person name="Fairley S."/>
            <person name="Magor K.E."/>
            <person name="Du Z."/>
            <person name="Hu X."/>
            <person name="Goodman L."/>
            <person name="Tafer H."/>
            <person name="Vignal A."/>
            <person name="Lee T."/>
            <person name="Kim K.W."/>
            <person name="Sheng Z."/>
            <person name="An Y."/>
            <person name="Searle S."/>
            <person name="Herrero J."/>
            <person name="Groenen M.A."/>
            <person name="Crooijmans R.P."/>
            <person name="Faraut T."/>
            <person name="Cai Q."/>
            <person name="Webster R.G."/>
            <person name="Aldridge J.R."/>
            <person name="Warren W.C."/>
            <person name="Bartschat S."/>
            <person name="Kehr S."/>
            <person name="Marz M."/>
            <person name="Stadler P.F."/>
            <person name="Smith J."/>
            <person name="Kraus R.H."/>
            <person name="Zhao Y."/>
            <person name="Ren L."/>
            <person name="Fei J."/>
            <person name="Morisson M."/>
            <person name="Kaiser P."/>
            <person name="Griffin D.K."/>
            <person name="Rao M."/>
            <person name="Pitel F."/>
            <person name="Wang J."/>
            <person name="Li N."/>
        </authorList>
    </citation>
    <scope>NUCLEOTIDE SEQUENCE [LARGE SCALE GENOMIC DNA]</scope>
</reference>
<protein>
    <submittedName>
        <fullName evidence="1">Uncharacterized protein</fullName>
    </submittedName>
</protein>
<organism evidence="1 2">
    <name type="scientific">Anas platyrhynchos</name>
    <name type="common">Mallard</name>
    <name type="synonym">Anas boschas</name>
    <dbReference type="NCBI Taxonomy" id="8839"/>
    <lineage>
        <taxon>Eukaryota</taxon>
        <taxon>Metazoa</taxon>
        <taxon>Chordata</taxon>
        <taxon>Craniata</taxon>
        <taxon>Vertebrata</taxon>
        <taxon>Euteleostomi</taxon>
        <taxon>Archelosauria</taxon>
        <taxon>Archosauria</taxon>
        <taxon>Dinosauria</taxon>
        <taxon>Saurischia</taxon>
        <taxon>Theropoda</taxon>
        <taxon>Coelurosauria</taxon>
        <taxon>Aves</taxon>
        <taxon>Neognathae</taxon>
        <taxon>Galloanserae</taxon>
        <taxon>Anseriformes</taxon>
        <taxon>Anatidae</taxon>
        <taxon>Anatinae</taxon>
        <taxon>Anas</taxon>
    </lineage>
</organism>